<protein>
    <submittedName>
        <fullName evidence="1">DUF4879 domain-containing protein</fullName>
    </submittedName>
</protein>
<keyword evidence="2" id="KW-1185">Reference proteome</keyword>
<gene>
    <name evidence="1" type="ORF">J5X90_01435</name>
</gene>
<name>A0ABX7V8G9_9GAMM</name>
<proteinExistence type="predicted"/>
<organism evidence="1 2">
    <name type="scientific">Pseudoalteromonas viridis</name>
    <dbReference type="NCBI Taxonomy" id="339617"/>
    <lineage>
        <taxon>Bacteria</taxon>
        <taxon>Pseudomonadati</taxon>
        <taxon>Pseudomonadota</taxon>
        <taxon>Gammaproteobacteria</taxon>
        <taxon>Alteromonadales</taxon>
        <taxon>Pseudoalteromonadaceae</taxon>
        <taxon>Pseudoalteromonas</taxon>
    </lineage>
</organism>
<evidence type="ECO:0000313" key="1">
    <source>
        <dbReference type="EMBL" id="QTL35752.1"/>
    </source>
</evidence>
<dbReference type="InterPro" id="IPR032624">
    <property type="entry name" value="DUF4879"/>
</dbReference>
<evidence type="ECO:0000313" key="2">
    <source>
        <dbReference type="Proteomes" id="UP000665025"/>
    </source>
</evidence>
<reference evidence="1 2" key="1">
    <citation type="submission" date="2021-03" db="EMBL/GenBank/DDBJ databases">
        <title>Complete Genome of Pseudoalteromonas viridis Strain BBR56, a new biocontrol bacterial candidate.</title>
        <authorList>
            <person name="Handayani D.P."/>
            <person name="Isnansetyo A."/>
            <person name="Istiqomah I."/>
            <person name="Jumina J."/>
        </authorList>
    </citation>
    <scope>NUCLEOTIDE SEQUENCE [LARGE SCALE GENOMIC DNA]</scope>
    <source>
        <strain evidence="1 2">BBR56</strain>
    </source>
</reference>
<dbReference type="Pfam" id="PF16219">
    <property type="entry name" value="DUF4879"/>
    <property type="match status" value="1"/>
</dbReference>
<dbReference type="EMBL" id="CP072425">
    <property type="protein sequence ID" value="QTL35752.1"/>
    <property type="molecule type" value="Genomic_DNA"/>
</dbReference>
<sequence>MGFLYYYDFFGPQSEQLTVSSSSIASPSGYWSDSIYIN</sequence>
<accession>A0ABX7V8G9</accession>
<dbReference type="Proteomes" id="UP000665025">
    <property type="component" value="Chromosome 1"/>
</dbReference>